<gene>
    <name evidence="1" type="ORF">BDM02DRAFT_178776</name>
</gene>
<sequence length="250" mass="25886">MRKADTHLTVSSCSTVPSGFTLSAKGPLPGSSSSSRMAGVSSESSLSSNFRLTPDRKVSTAALISISAVPFRVSISREASMKESPPSPGISSSSVTSDVIGSIGSLTMGESAAVDDGVGDDPDWTPPNSALRTSAALMLAIRIALRLATMSRLEPPRARVAALAFWTASTVFGPPKPIESARAAKSGRGGREACRGGNAAGGVGSAVKFKDSEGPLLWVWSLFPSMSNFRRLAFWSCRSSASKENAKSGD</sequence>
<proteinExistence type="predicted"/>
<protein>
    <submittedName>
        <fullName evidence="1">Uncharacterized protein</fullName>
    </submittedName>
</protein>
<evidence type="ECO:0000313" key="1">
    <source>
        <dbReference type="EMBL" id="KAF9652137.1"/>
    </source>
</evidence>
<dbReference type="Proteomes" id="UP000886501">
    <property type="component" value="Unassembled WGS sequence"/>
</dbReference>
<evidence type="ECO:0000313" key="2">
    <source>
        <dbReference type="Proteomes" id="UP000886501"/>
    </source>
</evidence>
<keyword evidence="2" id="KW-1185">Reference proteome</keyword>
<reference evidence="1" key="1">
    <citation type="submission" date="2019-10" db="EMBL/GenBank/DDBJ databases">
        <authorList>
            <consortium name="DOE Joint Genome Institute"/>
            <person name="Kuo A."/>
            <person name="Miyauchi S."/>
            <person name="Kiss E."/>
            <person name="Drula E."/>
            <person name="Kohler A."/>
            <person name="Sanchez-Garcia M."/>
            <person name="Andreopoulos B."/>
            <person name="Barry K.W."/>
            <person name="Bonito G."/>
            <person name="Buee M."/>
            <person name="Carver A."/>
            <person name="Chen C."/>
            <person name="Cichocki N."/>
            <person name="Clum A."/>
            <person name="Culley D."/>
            <person name="Crous P.W."/>
            <person name="Fauchery L."/>
            <person name="Girlanda M."/>
            <person name="Hayes R."/>
            <person name="Keri Z."/>
            <person name="Labutti K."/>
            <person name="Lipzen A."/>
            <person name="Lombard V."/>
            <person name="Magnuson J."/>
            <person name="Maillard F."/>
            <person name="Morin E."/>
            <person name="Murat C."/>
            <person name="Nolan M."/>
            <person name="Ohm R."/>
            <person name="Pangilinan J."/>
            <person name="Pereira M."/>
            <person name="Perotto S."/>
            <person name="Peter M."/>
            <person name="Riley R."/>
            <person name="Sitrit Y."/>
            <person name="Stielow B."/>
            <person name="Szollosi G."/>
            <person name="Zifcakova L."/>
            <person name="Stursova M."/>
            <person name="Spatafora J.W."/>
            <person name="Tedersoo L."/>
            <person name="Vaario L.-M."/>
            <person name="Yamada A."/>
            <person name="Yan M."/>
            <person name="Wang P."/>
            <person name="Xu J."/>
            <person name="Bruns T."/>
            <person name="Baldrian P."/>
            <person name="Vilgalys R."/>
            <person name="Henrissat B."/>
            <person name="Grigoriev I.V."/>
            <person name="Hibbett D."/>
            <person name="Nagy L.G."/>
            <person name="Martin F.M."/>
        </authorList>
    </citation>
    <scope>NUCLEOTIDE SEQUENCE</scope>
    <source>
        <strain evidence="1">P2</strain>
    </source>
</reference>
<comment type="caution">
    <text evidence="1">The sequence shown here is derived from an EMBL/GenBank/DDBJ whole genome shotgun (WGS) entry which is preliminary data.</text>
</comment>
<dbReference type="EMBL" id="MU117970">
    <property type="protein sequence ID" value="KAF9652137.1"/>
    <property type="molecule type" value="Genomic_DNA"/>
</dbReference>
<organism evidence="1 2">
    <name type="scientific">Thelephora ganbajun</name>
    <name type="common">Ganba fungus</name>
    <dbReference type="NCBI Taxonomy" id="370292"/>
    <lineage>
        <taxon>Eukaryota</taxon>
        <taxon>Fungi</taxon>
        <taxon>Dikarya</taxon>
        <taxon>Basidiomycota</taxon>
        <taxon>Agaricomycotina</taxon>
        <taxon>Agaricomycetes</taxon>
        <taxon>Thelephorales</taxon>
        <taxon>Thelephoraceae</taxon>
        <taxon>Thelephora</taxon>
    </lineage>
</organism>
<name>A0ACB6ZRA8_THEGA</name>
<accession>A0ACB6ZRA8</accession>
<reference evidence="1" key="2">
    <citation type="journal article" date="2020" name="Nat. Commun.">
        <title>Large-scale genome sequencing of mycorrhizal fungi provides insights into the early evolution of symbiotic traits.</title>
        <authorList>
            <person name="Miyauchi S."/>
            <person name="Kiss E."/>
            <person name="Kuo A."/>
            <person name="Drula E."/>
            <person name="Kohler A."/>
            <person name="Sanchez-Garcia M."/>
            <person name="Morin E."/>
            <person name="Andreopoulos B."/>
            <person name="Barry K.W."/>
            <person name="Bonito G."/>
            <person name="Buee M."/>
            <person name="Carver A."/>
            <person name="Chen C."/>
            <person name="Cichocki N."/>
            <person name="Clum A."/>
            <person name="Culley D."/>
            <person name="Crous P.W."/>
            <person name="Fauchery L."/>
            <person name="Girlanda M."/>
            <person name="Hayes R.D."/>
            <person name="Keri Z."/>
            <person name="LaButti K."/>
            <person name="Lipzen A."/>
            <person name="Lombard V."/>
            <person name="Magnuson J."/>
            <person name="Maillard F."/>
            <person name="Murat C."/>
            <person name="Nolan M."/>
            <person name="Ohm R.A."/>
            <person name="Pangilinan J."/>
            <person name="Pereira M.F."/>
            <person name="Perotto S."/>
            <person name="Peter M."/>
            <person name="Pfister S."/>
            <person name="Riley R."/>
            <person name="Sitrit Y."/>
            <person name="Stielow J.B."/>
            <person name="Szollosi G."/>
            <person name="Zifcakova L."/>
            <person name="Stursova M."/>
            <person name="Spatafora J.W."/>
            <person name="Tedersoo L."/>
            <person name="Vaario L.M."/>
            <person name="Yamada A."/>
            <person name="Yan M."/>
            <person name="Wang P."/>
            <person name="Xu J."/>
            <person name="Bruns T."/>
            <person name="Baldrian P."/>
            <person name="Vilgalys R."/>
            <person name="Dunand C."/>
            <person name="Henrissat B."/>
            <person name="Grigoriev I.V."/>
            <person name="Hibbett D."/>
            <person name="Nagy L.G."/>
            <person name="Martin F.M."/>
        </authorList>
    </citation>
    <scope>NUCLEOTIDE SEQUENCE</scope>
    <source>
        <strain evidence="1">P2</strain>
    </source>
</reference>